<evidence type="ECO:0000256" key="1">
    <source>
        <dbReference type="ARBA" id="ARBA00023002"/>
    </source>
</evidence>
<dbReference type="AlphaFoldDB" id="X0THP0"/>
<proteinExistence type="predicted"/>
<reference evidence="2" key="1">
    <citation type="journal article" date="2014" name="Front. Microbiol.">
        <title>High frequency of phylogenetically diverse reductive dehalogenase-homologous genes in deep subseafloor sedimentary metagenomes.</title>
        <authorList>
            <person name="Kawai M."/>
            <person name="Futagami T."/>
            <person name="Toyoda A."/>
            <person name="Takaki Y."/>
            <person name="Nishi S."/>
            <person name="Hori S."/>
            <person name="Arai W."/>
            <person name="Tsubouchi T."/>
            <person name="Morono Y."/>
            <person name="Uchiyama I."/>
            <person name="Ito T."/>
            <person name="Fujiyama A."/>
            <person name="Inagaki F."/>
            <person name="Takami H."/>
        </authorList>
    </citation>
    <scope>NUCLEOTIDE SEQUENCE</scope>
    <source>
        <strain evidence="2">Expedition CK06-06</strain>
    </source>
</reference>
<dbReference type="GO" id="GO:0051539">
    <property type="term" value="F:4 iron, 4 sulfur cluster binding"/>
    <property type="evidence" value="ECO:0007669"/>
    <property type="project" value="TreeGrafter"/>
</dbReference>
<dbReference type="Gene3D" id="1.10.10.920">
    <property type="match status" value="1"/>
</dbReference>
<dbReference type="PANTHER" id="PTHR13932">
    <property type="entry name" value="COPROPORPHYRINIGEN III OXIDASE"/>
    <property type="match status" value="1"/>
</dbReference>
<keyword evidence="1" id="KW-0560">Oxidoreductase</keyword>
<dbReference type="InterPro" id="IPR034505">
    <property type="entry name" value="Coproporphyrinogen-III_oxidase"/>
</dbReference>
<dbReference type="PANTHER" id="PTHR13932:SF6">
    <property type="entry name" value="OXYGEN-INDEPENDENT COPROPORPHYRINOGEN III OXIDASE"/>
    <property type="match status" value="1"/>
</dbReference>
<dbReference type="GO" id="GO:0051989">
    <property type="term" value="F:coproporphyrinogen dehydrogenase activity"/>
    <property type="evidence" value="ECO:0007669"/>
    <property type="project" value="TreeGrafter"/>
</dbReference>
<dbReference type="GO" id="GO:0005737">
    <property type="term" value="C:cytoplasm"/>
    <property type="evidence" value="ECO:0007669"/>
    <property type="project" value="TreeGrafter"/>
</dbReference>
<dbReference type="SUPFAM" id="SSF102114">
    <property type="entry name" value="Radical SAM enzymes"/>
    <property type="match status" value="1"/>
</dbReference>
<protein>
    <recommendedName>
        <fullName evidence="3">Radical SAM core domain-containing protein</fullName>
    </recommendedName>
</protein>
<name>X0THP0_9ZZZZ</name>
<evidence type="ECO:0000313" key="2">
    <source>
        <dbReference type="EMBL" id="GAF75605.1"/>
    </source>
</evidence>
<accession>X0THP0</accession>
<dbReference type="Gene3D" id="3.30.750.200">
    <property type="match status" value="1"/>
</dbReference>
<dbReference type="GO" id="GO:0006782">
    <property type="term" value="P:protoporphyrinogen IX biosynthetic process"/>
    <property type="evidence" value="ECO:0007669"/>
    <property type="project" value="TreeGrafter"/>
</dbReference>
<sequence>TRASIGIQDFDVRVQKAIGRHQSYEMTRDVIAELRTRGVAGINVDILYGLPEQTRDSLSRTIGLVIGLRPDRVSLFGYAHVPWMAKRQKMIDESRLPGLDERRRQSKLAAEILVQEGYEAIGIDHFALPGDSLAKARDTGTLRRNFQGYTVDPADALIGFGTSAIGCLPQGYIQNDATTATYQLRVEAGGKATRRGYALTLDDQVRRDAIEQILCQFSLDIDELALRYGDFVKPVRGKVAGLMAAAPNGALTPWRGGFQVDPAWRHHARLIAAEFDSFLAAQPARHSLAV</sequence>
<feature type="non-terminal residue" evidence="2">
    <location>
        <position position="1"/>
    </location>
</feature>
<organism evidence="2">
    <name type="scientific">marine sediment metagenome</name>
    <dbReference type="NCBI Taxonomy" id="412755"/>
    <lineage>
        <taxon>unclassified sequences</taxon>
        <taxon>metagenomes</taxon>
        <taxon>ecological metagenomes</taxon>
    </lineage>
</organism>
<comment type="caution">
    <text evidence="2">The sequence shown here is derived from an EMBL/GenBank/DDBJ whole genome shotgun (WGS) entry which is preliminary data.</text>
</comment>
<dbReference type="EMBL" id="BARS01006918">
    <property type="protein sequence ID" value="GAF75605.1"/>
    <property type="molecule type" value="Genomic_DNA"/>
</dbReference>
<dbReference type="InterPro" id="IPR058240">
    <property type="entry name" value="rSAM_sf"/>
</dbReference>
<evidence type="ECO:0008006" key="3">
    <source>
        <dbReference type="Google" id="ProtNLM"/>
    </source>
</evidence>
<gene>
    <name evidence="2" type="ORF">S01H1_13407</name>
</gene>